<comment type="caution">
    <text evidence="3">The sequence shown here is derived from an EMBL/GenBank/DDBJ whole genome shotgun (WGS) entry which is preliminary data.</text>
</comment>
<organism evidence="3 4">
    <name type="scientific">Sphingomonas hankyongi</name>
    <dbReference type="NCBI Taxonomy" id="2908209"/>
    <lineage>
        <taxon>Bacteria</taxon>
        <taxon>Pseudomonadati</taxon>
        <taxon>Pseudomonadota</taxon>
        <taxon>Alphaproteobacteria</taxon>
        <taxon>Sphingomonadales</taxon>
        <taxon>Sphingomonadaceae</taxon>
        <taxon>Sphingomonas</taxon>
    </lineage>
</organism>
<reference evidence="3" key="1">
    <citation type="submission" date="2022-05" db="EMBL/GenBank/DDBJ databases">
        <authorList>
            <person name="Jo J.-H."/>
            <person name="Im W.-T."/>
        </authorList>
    </citation>
    <scope>NUCLEOTIDE SEQUENCE</scope>
    <source>
        <strain evidence="3">SE220</strain>
    </source>
</reference>
<dbReference type="Gene3D" id="2.150.10.10">
    <property type="entry name" value="Serralysin-like metalloprotease, C-terminal"/>
    <property type="match status" value="2"/>
</dbReference>
<evidence type="ECO:0000256" key="2">
    <source>
        <dbReference type="ARBA" id="ARBA00022525"/>
    </source>
</evidence>
<name>A0ABT0S514_9SPHN</name>
<gene>
    <name evidence="3" type="ORF">LZ538_11770</name>
</gene>
<dbReference type="EMBL" id="JAMGBE010000003">
    <property type="protein sequence ID" value="MCL6730723.1"/>
    <property type="molecule type" value="Genomic_DNA"/>
</dbReference>
<dbReference type="SUPFAM" id="SSF51120">
    <property type="entry name" value="beta-Roll"/>
    <property type="match status" value="2"/>
</dbReference>
<dbReference type="RefSeq" id="WP_249832191.1">
    <property type="nucleotide sequence ID" value="NZ_JAMGBE010000003.1"/>
</dbReference>
<evidence type="ECO:0008006" key="5">
    <source>
        <dbReference type="Google" id="ProtNLM"/>
    </source>
</evidence>
<dbReference type="PANTHER" id="PTHR38340:SF1">
    <property type="entry name" value="S-LAYER PROTEIN"/>
    <property type="match status" value="1"/>
</dbReference>
<comment type="subcellular location">
    <subcellularLocation>
        <location evidence="1">Secreted</location>
    </subcellularLocation>
</comment>
<protein>
    <recommendedName>
        <fullName evidence="5">Calcium-binding protein</fullName>
    </recommendedName>
</protein>
<keyword evidence="4" id="KW-1185">Reference proteome</keyword>
<evidence type="ECO:0000313" key="4">
    <source>
        <dbReference type="Proteomes" id="UP001165342"/>
    </source>
</evidence>
<dbReference type="Pfam" id="PF00353">
    <property type="entry name" value="HemolysinCabind"/>
    <property type="match status" value="4"/>
</dbReference>
<dbReference type="PANTHER" id="PTHR38340">
    <property type="entry name" value="S-LAYER PROTEIN"/>
    <property type="match status" value="1"/>
</dbReference>
<evidence type="ECO:0000313" key="3">
    <source>
        <dbReference type="EMBL" id="MCL6730723.1"/>
    </source>
</evidence>
<proteinExistence type="predicted"/>
<keyword evidence="2" id="KW-0964">Secreted</keyword>
<feature type="non-terminal residue" evidence="3">
    <location>
        <position position="1"/>
    </location>
</feature>
<dbReference type="Proteomes" id="UP001165342">
    <property type="component" value="Unassembled WGS sequence"/>
</dbReference>
<dbReference type="InterPro" id="IPR018511">
    <property type="entry name" value="Hemolysin-typ_Ca-bd_CS"/>
</dbReference>
<dbReference type="InterPro" id="IPR050557">
    <property type="entry name" value="RTX_toxin/Mannuronan_C5-epim"/>
</dbReference>
<accession>A0ABT0S514</accession>
<dbReference type="InterPro" id="IPR001343">
    <property type="entry name" value="Hemolysn_Ca-bd"/>
</dbReference>
<dbReference type="PRINTS" id="PR00313">
    <property type="entry name" value="CABNDNGRPT"/>
</dbReference>
<sequence length="556" mass="55883">LANVGPTAASTEQVFGILDSNATVSDVELDAANNYNGASLQISRNGGANAQDTFGFNTTGAGFTVSGSNLIAGGNTIATFSVVAGLLAINFTSFATSALADDVMQHITYANQSDTPPASIQLNYVFSDGLASDTASITVNITDVPEQFANIITNLGNTPIVIPDFALLYADTGGATDVTGASGPAAGDSVTYVTNTTYTDANNNGGSFTYAVTGGSSPGSRTAVITQMVAPLIGTAGADIIISGSSGTTLIGGDGNDVLLGGNSGDTYQFDLNDGTDRISDGSGNDTINVKSLGADLGMLNFERVNADLVLQIGSTNVTIMNQYTLPTGTPQSQNRVETITFDGGGTIYGYVLGTSGYALSTDPTDPLTETGNSQDVIASSTAGETLNGGGGNDLLFGNGGVDQINGQAGNDLIVAGTGDDTLDGGDDNDVLVGGAGRDTLIGGNGADHYVWTSVTDTTVAAATADQISGFSEATLGELIDLSLIDANTGLAGDQAFALVGAPTTTVVANSITWSFDGTNTIVRGDVNGDTVADFTIVVLGNHNLNNGGGNADFLL</sequence>
<dbReference type="PROSITE" id="PS00330">
    <property type="entry name" value="HEMOLYSIN_CALCIUM"/>
    <property type="match status" value="2"/>
</dbReference>
<evidence type="ECO:0000256" key="1">
    <source>
        <dbReference type="ARBA" id="ARBA00004613"/>
    </source>
</evidence>
<dbReference type="InterPro" id="IPR011049">
    <property type="entry name" value="Serralysin-like_metalloprot_C"/>
</dbReference>